<dbReference type="PROSITE" id="PS51755">
    <property type="entry name" value="OMPR_PHOB"/>
    <property type="match status" value="1"/>
</dbReference>
<feature type="DNA-binding region" description="OmpR/PhoB-type" evidence="8">
    <location>
        <begin position="133"/>
        <end position="232"/>
    </location>
</feature>
<dbReference type="InterPro" id="IPR011006">
    <property type="entry name" value="CheY-like_superfamily"/>
</dbReference>
<evidence type="ECO:0000256" key="1">
    <source>
        <dbReference type="ARBA" id="ARBA00004496"/>
    </source>
</evidence>
<dbReference type="FunFam" id="1.10.10.10:FF:000018">
    <property type="entry name" value="DNA-binding response regulator ResD"/>
    <property type="match status" value="1"/>
</dbReference>
<dbReference type="SUPFAM" id="SSF52172">
    <property type="entry name" value="CheY-like"/>
    <property type="match status" value="1"/>
</dbReference>
<keyword evidence="4" id="KW-0805">Transcription regulation</keyword>
<dbReference type="InterPro" id="IPR036388">
    <property type="entry name" value="WH-like_DNA-bd_sf"/>
</dbReference>
<evidence type="ECO:0000313" key="12">
    <source>
        <dbReference type="Proteomes" id="UP000279446"/>
    </source>
</evidence>
<feature type="modified residue" description="4-aspartylphosphate" evidence="7">
    <location>
        <position position="55"/>
    </location>
</feature>
<dbReference type="CDD" id="cd17574">
    <property type="entry name" value="REC_OmpR"/>
    <property type="match status" value="1"/>
</dbReference>
<dbReference type="OrthoDB" id="9790442at2"/>
<dbReference type="Gene3D" id="3.40.50.2300">
    <property type="match status" value="1"/>
</dbReference>
<reference evidence="11 12" key="1">
    <citation type="submission" date="2018-12" db="EMBL/GenBank/DDBJ databases">
        <authorList>
            <person name="Sun L."/>
            <person name="Chen Z."/>
        </authorList>
    </citation>
    <scope>NUCLEOTIDE SEQUENCE [LARGE SCALE GENOMIC DNA]</scope>
    <source>
        <strain evidence="11 12">DSM 15890</strain>
    </source>
</reference>
<keyword evidence="3" id="KW-0902">Two-component regulatory system</keyword>
<dbReference type="PROSITE" id="PS50110">
    <property type="entry name" value="RESPONSE_REGULATORY"/>
    <property type="match status" value="1"/>
</dbReference>
<dbReference type="Gene3D" id="6.10.250.690">
    <property type="match status" value="1"/>
</dbReference>
<dbReference type="FunFam" id="3.40.50.2300:FF:000001">
    <property type="entry name" value="DNA-binding response regulator PhoB"/>
    <property type="match status" value="1"/>
</dbReference>
<dbReference type="InterPro" id="IPR001789">
    <property type="entry name" value="Sig_transdc_resp-reg_receiver"/>
</dbReference>
<dbReference type="GO" id="GO:0000976">
    <property type="term" value="F:transcription cis-regulatory region binding"/>
    <property type="evidence" value="ECO:0007669"/>
    <property type="project" value="TreeGrafter"/>
</dbReference>
<evidence type="ECO:0000256" key="2">
    <source>
        <dbReference type="ARBA" id="ARBA00022553"/>
    </source>
</evidence>
<dbReference type="AlphaFoldDB" id="A0A3S1C360"/>
<feature type="domain" description="OmpR/PhoB-type" evidence="10">
    <location>
        <begin position="133"/>
        <end position="232"/>
    </location>
</feature>
<comment type="caution">
    <text evidence="11">The sequence shown here is derived from an EMBL/GenBank/DDBJ whole genome shotgun (WGS) entry which is preliminary data.</text>
</comment>
<comment type="subcellular location">
    <subcellularLocation>
        <location evidence="1">Cytoplasm</location>
    </subcellularLocation>
</comment>
<evidence type="ECO:0000256" key="7">
    <source>
        <dbReference type="PROSITE-ProRule" id="PRU00169"/>
    </source>
</evidence>
<keyword evidence="2 7" id="KW-0597">Phosphoprotein</keyword>
<dbReference type="Pfam" id="PF00072">
    <property type="entry name" value="Response_reg"/>
    <property type="match status" value="1"/>
</dbReference>
<dbReference type="SUPFAM" id="SSF46894">
    <property type="entry name" value="C-terminal effector domain of the bipartite response regulators"/>
    <property type="match status" value="1"/>
</dbReference>
<evidence type="ECO:0000256" key="8">
    <source>
        <dbReference type="PROSITE-ProRule" id="PRU01091"/>
    </source>
</evidence>
<dbReference type="PANTHER" id="PTHR48111">
    <property type="entry name" value="REGULATOR OF RPOS"/>
    <property type="match status" value="1"/>
</dbReference>
<dbReference type="Gene3D" id="1.10.10.10">
    <property type="entry name" value="Winged helix-like DNA-binding domain superfamily/Winged helix DNA-binding domain"/>
    <property type="match status" value="1"/>
</dbReference>
<keyword evidence="5 8" id="KW-0238">DNA-binding</keyword>
<protein>
    <submittedName>
        <fullName evidence="11">Response regulator transcription factor</fullName>
    </submittedName>
</protein>
<keyword evidence="6" id="KW-0804">Transcription</keyword>
<feature type="domain" description="Response regulatory" evidence="9">
    <location>
        <begin position="5"/>
        <end position="119"/>
    </location>
</feature>
<dbReference type="SMART" id="SM00448">
    <property type="entry name" value="REC"/>
    <property type="match status" value="1"/>
</dbReference>
<dbReference type="PANTHER" id="PTHR48111:SF52">
    <property type="entry name" value="TRANSCRIPTIONAL REGULATORY PROTEIN YVRH"/>
    <property type="match status" value="1"/>
</dbReference>
<dbReference type="InterPro" id="IPR001867">
    <property type="entry name" value="OmpR/PhoB-type_DNA-bd"/>
</dbReference>
<evidence type="ECO:0000259" key="9">
    <source>
        <dbReference type="PROSITE" id="PS50110"/>
    </source>
</evidence>
<dbReference type="RefSeq" id="WP_127194512.1">
    <property type="nucleotide sequence ID" value="NZ_RZNY01000030.1"/>
</dbReference>
<dbReference type="Pfam" id="PF00486">
    <property type="entry name" value="Trans_reg_C"/>
    <property type="match status" value="1"/>
</dbReference>
<dbReference type="GO" id="GO:0032993">
    <property type="term" value="C:protein-DNA complex"/>
    <property type="evidence" value="ECO:0007669"/>
    <property type="project" value="TreeGrafter"/>
</dbReference>
<evidence type="ECO:0000313" key="11">
    <source>
        <dbReference type="EMBL" id="RUT41444.1"/>
    </source>
</evidence>
<sequence>MRSETILLVDDEQGILTMLETLLKKEGFERVVTVTTGSEALRRVEATSFDLIVLDVMLPDTDGFALCQDIRRLTSVPILFLTARSGDLDKLMGLGIGGDDYITKPFNPLEVVARVQTHLRRQSLYQPRVLHKSNIFDYGVFVVNKSSAQVMVNGTDIHCPAKEFELLVFLCENPNQVFTALQLYEQVWGKALMGDEKTVVIHLSRLRKKLEADPADPKLIVNLRGIGYKFLPPKKGSAHES</sequence>
<evidence type="ECO:0000256" key="5">
    <source>
        <dbReference type="ARBA" id="ARBA00023125"/>
    </source>
</evidence>
<name>A0A3S1C360_9BACL</name>
<dbReference type="GO" id="GO:0005829">
    <property type="term" value="C:cytosol"/>
    <property type="evidence" value="ECO:0007669"/>
    <property type="project" value="TreeGrafter"/>
</dbReference>
<dbReference type="InterPro" id="IPR039420">
    <property type="entry name" value="WalR-like"/>
</dbReference>
<evidence type="ECO:0000259" key="10">
    <source>
        <dbReference type="PROSITE" id="PS51755"/>
    </source>
</evidence>
<evidence type="ECO:0000256" key="3">
    <source>
        <dbReference type="ARBA" id="ARBA00023012"/>
    </source>
</evidence>
<proteinExistence type="predicted"/>
<dbReference type="EMBL" id="RZNY01000030">
    <property type="protein sequence ID" value="RUT41444.1"/>
    <property type="molecule type" value="Genomic_DNA"/>
</dbReference>
<dbReference type="Proteomes" id="UP000279446">
    <property type="component" value="Unassembled WGS sequence"/>
</dbReference>
<dbReference type="GO" id="GO:0006355">
    <property type="term" value="P:regulation of DNA-templated transcription"/>
    <property type="evidence" value="ECO:0007669"/>
    <property type="project" value="InterPro"/>
</dbReference>
<evidence type="ECO:0000256" key="4">
    <source>
        <dbReference type="ARBA" id="ARBA00023015"/>
    </source>
</evidence>
<gene>
    <name evidence="11" type="ORF">EJP82_23575</name>
</gene>
<dbReference type="CDD" id="cd00383">
    <property type="entry name" value="trans_reg_C"/>
    <property type="match status" value="1"/>
</dbReference>
<dbReference type="GO" id="GO:0000156">
    <property type="term" value="F:phosphorelay response regulator activity"/>
    <property type="evidence" value="ECO:0007669"/>
    <property type="project" value="TreeGrafter"/>
</dbReference>
<evidence type="ECO:0000256" key="6">
    <source>
        <dbReference type="ARBA" id="ARBA00023163"/>
    </source>
</evidence>
<accession>A0A3S1C360</accession>
<organism evidence="11 12">
    <name type="scientific">Paenibacillus anaericanus</name>
    <dbReference type="NCBI Taxonomy" id="170367"/>
    <lineage>
        <taxon>Bacteria</taxon>
        <taxon>Bacillati</taxon>
        <taxon>Bacillota</taxon>
        <taxon>Bacilli</taxon>
        <taxon>Bacillales</taxon>
        <taxon>Paenibacillaceae</taxon>
        <taxon>Paenibacillus</taxon>
    </lineage>
</organism>
<keyword evidence="12" id="KW-1185">Reference proteome</keyword>
<dbReference type="SMART" id="SM00862">
    <property type="entry name" value="Trans_reg_C"/>
    <property type="match status" value="1"/>
</dbReference>
<dbReference type="InterPro" id="IPR016032">
    <property type="entry name" value="Sig_transdc_resp-reg_C-effctor"/>
</dbReference>